<gene>
    <name evidence="3" type="ORF">GON04_09125</name>
</gene>
<comment type="caution">
    <text evidence="3">The sequence shown here is derived from an EMBL/GenBank/DDBJ whole genome shotgun (WGS) entry which is preliminary data.</text>
</comment>
<dbReference type="AlphaFoldDB" id="A0A6N8IRS4"/>
<dbReference type="Gene3D" id="3.40.190.150">
    <property type="entry name" value="Bordetella uptake gene, domain 1"/>
    <property type="match status" value="1"/>
</dbReference>
<dbReference type="EMBL" id="WSEL01000003">
    <property type="protein sequence ID" value="MVQ29609.1"/>
    <property type="molecule type" value="Genomic_DNA"/>
</dbReference>
<evidence type="ECO:0000313" key="3">
    <source>
        <dbReference type="EMBL" id="MVQ29609.1"/>
    </source>
</evidence>
<dbReference type="InterPro" id="IPR042100">
    <property type="entry name" value="Bug_dom1"/>
</dbReference>
<dbReference type="PANTHER" id="PTHR42928">
    <property type="entry name" value="TRICARBOXYLATE-BINDING PROTEIN"/>
    <property type="match status" value="1"/>
</dbReference>
<dbReference type="Gene3D" id="3.40.190.10">
    <property type="entry name" value="Periplasmic binding protein-like II"/>
    <property type="match status" value="1"/>
</dbReference>
<protein>
    <submittedName>
        <fullName evidence="3">Tripartite tricarboxylate transporter substrate binding protein</fullName>
    </submittedName>
</protein>
<dbReference type="Proteomes" id="UP000469385">
    <property type="component" value="Unassembled WGS sequence"/>
</dbReference>
<dbReference type="PANTHER" id="PTHR42928:SF5">
    <property type="entry name" value="BLR1237 PROTEIN"/>
    <property type="match status" value="1"/>
</dbReference>
<proteinExistence type="inferred from homology"/>
<dbReference type="PIRSF" id="PIRSF017082">
    <property type="entry name" value="YflP"/>
    <property type="match status" value="1"/>
</dbReference>
<dbReference type="RefSeq" id="WP_157397594.1">
    <property type="nucleotide sequence ID" value="NZ_WSEL01000003.1"/>
</dbReference>
<dbReference type="SUPFAM" id="SSF53850">
    <property type="entry name" value="Periplasmic binding protein-like II"/>
    <property type="match status" value="1"/>
</dbReference>
<sequence>MQRRALLLFASLAASAARAQSAYPARPVRVIAPQAPGGGVDLVGRIVADRLGKALGQGFVIDNQAGAGGSIAAQQAARAAPDGYTLMIGYVATHATNPAVRKVPYDALRDFTPIAMIGGTPNLLVCRPSLPVGNLAEFVAYAKAQPEKVNYGTSGKGTLNHLVMEQFKNAAGFQSLSVPYRSIGQAFTDLIGGQVQAIFPGLAAGLPHVRSGAVRPLAVTGARRHPLLPDVPTFNESGYAGFEGVTWYGIVGPARLPAAVTRLLNEEINRLLAQPDFRERLSSEALEPMPMSPAQFGDYMAAEIAHWTAVAQANNVTGD</sequence>
<dbReference type="InterPro" id="IPR005064">
    <property type="entry name" value="BUG"/>
</dbReference>
<dbReference type="CDD" id="cd13578">
    <property type="entry name" value="PBP2_Bug27"/>
    <property type="match status" value="1"/>
</dbReference>
<feature type="signal peptide" evidence="2">
    <location>
        <begin position="1"/>
        <end position="19"/>
    </location>
</feature>
<keyword evidence="4" id="KW-1185">Reference proteome</keyword>
<reference evidence="3 4" key="1">
    <citation type="submission" date="2019-12" db="EMBL/GenBank/DDBJ databases">
        <authorList>
            <person name="Huq M.A."/>
        </authorList>
    </citation>
    <scope>NUCLEOTIDE SEQUENCE [LARGE SCALE GENOMIC DNA]</scope>
    <source>
        <strain evidence="3 4">MAH-25</strain>
    </source>
</reference>
<dbReference type="Pfam" id="PF03401">
    <property type="entry name" value="TctC"/>
    <property type="match status" value="1"/>
</dbReference>
<name>A0A6N8IRS4_9BURK</name>
<evidence type="ECO:0000313" key="4">
    <source>
        <dbReference type="Proteomes" id="UP000469385"/>
    </source>
</evidence>
<feature type="chain" id="PRO_5026898286" evidence="2">
    <location>
        <begin position="20"/>
        <end position="319"/>
    </location>
</feature>
<keyword evidence="2" id="KW-0732">Signal</keyword>
<comment type="similarity">
    <text evidence="1">Belongs to the UPF0065 (bug) family.</text>
</comment>
<accession>A0A6N8IRS4</accession>
<evidence type="ECO:0000256" key="2">
    <source>
        <dbReference type="SAM" id="SignalP"/>
    </source>
</evidence>
<organism evidence="3 4">
    <name type="scientific">Ramlibacter pinisoli</name>
    <dbReference type="NCBI Taxonomy" id="2682844"/>
    <lineage>
        <taxon>Bacteria</taxon>
        <taxon>Pseudomonadati</taxon>
        <taxon>Pseudomonadota</taxon>
        <taxon>Betaproteobacteria</taxon>
        <taxon>Burkholderiales</taxon>
        <taxon>Comamonadaceae</taxon>
        <taxon>Ramlibacter</taxon>
    </lineage>
</organism>
<evidence type="ECO:0000256" key="1">
    <source>
        <dbReference type="ARBA" id="ARBA00006987"/>
    </source>
</evidence>